<dbReference type="SUPFAM" id="SSF161098">
    <property type="entry name" value="MetI-like"/>
    <property type="match status" value="1"/>
</dbReference>
<protein>
    <submittedName>
        <fullName evidence="9">NitT/TauT family transport system permease protein</fullName>
    </submittedName>
</protein>
<feature type="domain" description="ABC transmembrane type-1" evidence="8">
    <location>
        <begin position="108"/>
        <end position="297"/>
    </location>
</feature>
<dbReference type="PANTHER" id="PTHR30151:SF0">
    <property type="entry name" value="ABC TRANSPORTER PERMEASE PROTEIN MJ0413-RELATED"/>
    <property type="match status" value="1"/>
</dbReference>
<evidence type="ECO:0000313" key="10">
    <source>
        <dbReference type="Proteomes" id="UP000517759"/>
    </source>
</evidence>
<evidence type="ECO:0000256" key="1">
    <source>
        <dbReference type="ARBA" id="ARBA00004651"/>
    </source>
</evidence>
<dbReference type="Proteomes" id="UP000517759">
    <property type="component" value="Unassembled WGS sequence"/>
</dbReference>
<dbReference type="InterPro" id="IPR035906">
    <property type="entry name" value="MetI-like_sf"/>
</dbReference>
<dbReference type="GO" id="GO:0055085">
    <property type="term" value="P:transmembrane transport"/>
    <property type="evidence" value="ECO:0007669"/>
    <property type="project" value="InterPro"/>
</dbReference>
<sequence>MPMTSEALAPPARPVARATLAEGNALPIATVVLTIVIVWYLSALLANWTGTFDALARAGNPTDLQAVATATMQQERPVVPAPHQVAAELWKGVFGFAPSSKRSLLFHGWVTLSATLLGFAIGAALGIALAIAIVHLRSVEASIMPWIVASQTVPILAVAPIVIVALGAVGIDGLMPKALIAAYLCFFPVTVGMVKGLNAPDRMLRDLMRTYSASQTGILLRLRLPSALPYLFASLKIALAASLVGTIVAELPTGAQAGLGARLLAGSYYGQTVQIWAALIGAALLAALLVQAVALAEAATYRAMGVRSR</sequence>
<evidence type="ECO:0000256" key="5">
    <source>
        <dbReference type="ARBA" id="ARBA00022989"/>
    </source>
</evidence>
<accession>A0A7W6F857</accession>
<name>A0A7W6F857_9HYPH</name>
<comment type="caution">
    <text evidence="9">The sequence shown here is derived from an EMBL/GenBank/DDBJ whole genome shotgun (WGS) entry which is preliminary data.</text>
</comment>
<evidence type="ECO:0000256" key="3">
    <source>
        <dbReference type="ARBA" id="ARBA00022475"/>
    </source>
</evidence>
<proteinExistence type="inferred from homology"/>
<reference evidence="9 10" key="1">
    <citation type="submission" date="2020-08" db="EMBL/GenBank/DDBJ databases">
        <title>Genomic Encyclopedia of Type Strains, Phase IV (KMG-IV): sequencing the most valuable type-strain genomes for metagenomic binning, comparative biology and taxonomic classification.</title>
        <authorList>
            <person name="Goeker M."/>
        </authorList>
    </citation>
    <scope>NUCLEOTIDE SEQUENCE [LARGE SCALE GENOMIC DNA]</scope>
    <source>
        <strain evidence="9 10">DSM 24105</strain>
    </source>
</reference>
<dbReference type="PROSITE" id="PS50928">
    <property type="entry name" value="ABC_TM1"/>
    <property type="match status" value="1"/>
</dbReference>
<feature type="transmembrane region" description="Helical" evidence="7">
    <location>
        <begin position="21"/>
        <end position="41"/>
    </location>
</feature>
<keyword evidence="4 7" id="KW-0812">Transmembrane</keyword>
<comment type="subcellular location">
    <subcellularLocation>
        <location evidence="1 7">Cell membrane</location>
        <topology evidence="1 7">Multi-pass membrane protein</topology>
    </subcellularLocation>
</comment>
<evidence type="ECO:0000259" key="8">
    <source>
        <dbReference type="PROSITE" id="PS50928"/>
    </source>
</evidence>
<comment type="similarity">
    <text evidence="7">Belongs to the binding-protein-dependent transport system permease family.</text>
</comment>
<keyword evidence="6 7" id="KW-0472">Membrane</keyword>
<keyword evidence="2 7" id="KW-0813">Transport</keyword>
<evidence type="ECO:0000256" key="2">
    <source>
        <dbReference type="ARBA" id="ARBA00022448"/>
    </source>
</evidence>
<evidence type="ECO:0000256" key="6">
    <source>
        <dbReference type="ARBA" id="ARBA00023136"/>
    </source>
</evidence>
<dbReference type="InterPro" id="IPR000515">
    <property type="entry name" value="MetI-like"/>
</dbReference>
<evidence type="ECO:0000256" key="4">
    <source>
        <dbReference type="ARBA" id="ARBA00022692"/>
    </source>
</evidence>
<feature type="transmembrane region" description="Helical" evidence="7">
    <location>
        <begin position="228"/>
        <end position="249"/>
    </location>
</feature>
<evidence type="ECO:0000313" key="9">
    <source>
        <dbReference type="EMBL" id="MBB3904055.1"/>
    </source>
</evidence>
<organism evidence="9 10">
    <name type="scientific">Methylobacterium brachythecii</name>
    <dbReference type="NCBI Taxonomy" id="1176177"/>
    <lineage>
        <taxon>Bacteria</taxon>
        <taxon>Pseudomonadati</taxon>
        <taxon>Pseudomonadota</taxon>
        <taxon>Alphaproteobacteria</taxon>
        <taxon>Hyphomicrobiales</taxon>
        <taxon>Methylobacteriaceae</taxon>
        <taxon>Methylobacterium</taxon>
    </lineage>
</organism>
<evidence type="ECO:0000256" key="7">
    <source>
        <dbReference type="RuleBase" id="RU363032"/>
    </source>
</evidence>
<feature type="transmembrane region" description="Helical" evidence="7">
    <location>
        <begin position="180"/>
        <end position="199"/>
    </location>
</feature>
<feature type="transmembrane region" description="Helical" evidence="7">
    <location>
        <begin position="275"/>
        <end position="299"/>
    </location>
</feature>
<keyword evidence="5 7" id="KW-1133">Transmembrane helix</keyword>
<gene>
    <name evidence="9" type="ORF">GGR33_003569</name>
</gene>
<dbReference type="AlphaFoldDB" id="A0A7W6F857"/>
<dbReference type="GO" id="GO:0005886">
    <property type="term" value="C:plasma membrane"/>
    <property type="evidence" value="ECO:0007669"/>
    <property type="project" value="UniProtKB-SubCell"/>
</dbReference>
<dbReference type="Gene3D" id="1.10.3720.10">
    <property type="entry name" value="MetI-like"/>
    <property type="match status" value="1"/>
</dbReference>
<keyword evidence="3" id="KW-1003">Cell membrane</keyword>
<dbReference type="EMBL" id="JACIDN010000006">
    <property type="protein sequence ID" value="MBB3904055.1"/>
    <property type="molecule type" value="Genomic_DNA"/>
</dbReference>
<feature type="transmembrane region" description="Helical" evidence="7">
    <location>
        <begin position="109"/>
        <end position="134"/>
    </location>
</feature>
<dbReference type="PANTHER" id="PTHR30151">
    <property type="entry name" value="ALKANE SULFONATE ABC TRANSPORTER-RELATED, MEMBRANE SUBUNIT"/>
    <property type="match status" value="1"/>
</dbReference>
<dbReference type="Pfam" id="PF00528">
    <property type="entry name" value="BPD_transp_1"/>
    <property type="match status" value="1"/>
</dbReference>
<dbReference type="CDD" id="cd06261">
    <property type="entry name" value="TM_PBP2"/>
    <property type="match status" value="1"/>
</dbReference>
<feature type="transmembrane region" description="Helical" evidence="7">
    <location>
        <begin position="146"/>
        <end position="168"/>
    </location>
</feature>